<protein>
    <submittedName>
        <fullName evidence="2">Uncharacterized protein</fullName>
    </submittedName>
</protein>
<comment type="caution">
    <text evidence="2">The sequence shown here is derived from an EMBL/GenBank/DDBJ whole genome shotgun (WGS) entry which is preliminary data.</text>
</comment>
<feature type="compositionally biased region" description="Pro residues" evidence="1">
    <location>
        <begin position="61"/>
        <end position="71"/>
    </location>
</feature>
<dbReference type="EMBL" id="VXIT01000002">
    <property type="protein sequence ID" value="KAA6415214.1"/>
    <property type="molecule type" value="Genomic_DNA"/>
</dbReference>
<reference evidence="2 3" key="1">
    <citation type="submission" date="2019-09" db="EMBL/GenBank/DDBJ databases">
        <title>The hologenome of the rock-dwelling lichen Lasallia pustulata.</title>
        <authorList>
            <person name="Greshake Tzovaras B."/>
            <person name="Segers F."/>
            <person name="Bicker A."/>
            <person name="Dal Grande F."/>
            <person name="Otte J."/>
            <person name="Hankeln T."/>
            <person name="Schmitt I."/>
            <person name="Ebersberger I."/>
        </authorList>
    </citation>
    <scope>NUCLEOTIDE SEQUENCE [LARGE SCALE GENOMIC DNA]</scope>
    <source>
        <strain evidence="2">A1-1</strain>
    </source>
</reference>
<accession>A0A5M8Q2J6</accession>
<organism evidence="2 3">
    <name type="scientific">Lasallia pustulata</name>
    <dbReference type="NCBI Taxonomy" id="136370"/>
    <lineage>
        <taxon>Eukaryota</taxon>
        <taxon>Fungi</taxon>
        <taxon>Dikarya</taxon>
        <taxon>Ascomycota</taxon>
        <taxon>Pezizomycotina</taxon>
        <taxon>Lecanoromycetes</taxon>
        <taxon>OSLEUM clade</taxon>
        <taxon>Umbilicariomycetidae</taxon>
        <taxon>Umbilicariales</taxon>
        <taxon>Umbilicariaceae</taxon>
        <taxon>Lasallia</taxon>
    </lineage>
</organism>
<evidence type="ECO:0000313" key="2">
    <source>
        <dbReference type="EMBL" id="KAA6415214.1"/>
    </source>
</evidence>
<sequence length="182" mass="19966">MAKISMRAKDVPCKKLIKHPRPSVQTTREFVRKSRNPTPHPSTRSTQPILRQRPFHRSRNPPNPRSLPLPPRKSTNTVLWCAPNTRTYLILEKAPTLAASASIQTLLVSAANVVAAQLRDAGDGAIRTGLFHLMGPEAVSLYAQNADNHQQTWGVLEAALAVLWDYMAQFGFGGARAGLGGR</sequence>
<proteinExistence type="predicted"/>
<gene>
    <name evidence="2" type="ORF">FRX48_01967</name>
</gene>
<name>A0A5M8Q2J6_9LECA</name>
<evidence type="ECO:0000256" key="1">
    <source>
        <dbReference type="SAM" id="MobiDB-lite"/>
    </source>
</evidence>
<dbReference type="Proteomes" id="UP000324767">
    <property type="component" value="Unassembled WGS sequence"/>
</dbReference>
<feature type="region of interest" description="Disordered" evidence="1">
    <location>
        <begin position="1"/>
        <end position="74"/>
    </location>
</feature>
<dbReference type="AlphaFoldDB" id="A0A5M8Q2J6"/>
<evidence type="ECO:0000313" key="3">
    <source>
        <dbReference type="Proteomes" id="UP000324767"/>
    </source>
</evidence>